<feature type="compositionally biased region" description="Basic and acidic residues" evidence="1">
    <location>
        <begin position="308"/>
        <end position="335"/>
    </location>
</feature>
<dbReference type="Gene3D" id="3.40.630.30">
    <property type="match status" value="1"/>
</dbReference>
<gene>
    <name evidence="3" type="ORF">LOM8899_01768</name>
</gene>
<accession>A0A238LDE0</accession>
<dbReference type="InterPro" id="IPR050644">
    <property type="entry name" value="PG_Glycine_Bridge_Synth"/>
</dbReference>
<dbReference type="AlphaFoldDB" id="A0A238LDE0"/>
<evidence type="ECO:0000313" key="3">
    <source>
        <dbReference type="EMBL" id="SMY07631.1"/>
    </source>
</evidence>
<protein>
    <submittedName>
        <fullName evidence="3">FemAB family protein</fullName>
    </submittedName>
</protein>
<dbReference type="Pfam" id="PF13480">
    <property type="entry name" value="Acetyltransf_6"/>
    <property type="match status" value="1"/>
</dbReference>
<reference evidence="3 4" key="1">
    <citation type="submission" date="2017-05" db="EMBL/GenBank/DDBJ databases">
        <authorList>
            <person name="Song R."/>
            <person name="Chenine A.L."/>
            <person name="Ruprecht R.M."/>
        </authorList>
    </citation>
    <scope>NUCLEOTIDE SEQUENCE [LARGE SCALE GENOMIC DNA]</scope>
    <source>
        <strain evidence="3 4">CECT 8899</strain>
    </source>
</reference>
<dbReference type="EMBL" id="FXZK01000002">
    <property type="protein sequence ID" value="SMY07631.1"/>
    <property type="molecule type" value="Genomic_DNA"/>
</dbReference>
<keyword evidence="4" id="KW-1185">Reference proteome</keyword>
<name>A0A238LDE0_9RHOB</name>
<dbReference type="PANTHER" id="PTHR36174:SF1">
    <property type="entry name" value="LIPID II:GLYCINE GLYCYLTRANSFERASE"/>
    <property type="match status" value="1"/>
</dbReference>
<feature type="domain" description="BioF2-like acetyltransferase" evidence="2">
    <location>
        <begin position="175"/>
        <end position="249"/>
    </location>
</feature>
<proteinExistence type="predicted"/>
<evidence type="ECO:0000256" key="1">
    <source>
        <dbReference type="SAM" id="MobiDB-lite"/>
    </source>
</evidence>
<dbReference type="Proteomes" id="UP000201613">
    <property type="component" value="Unassembled WGS sequence"/>
</dbReference>
<dbReference type="SUPFAM" id="SSF55729">
    <property type="entry name" value="Acyl-CoA N-acyltransferases (Nat)"/>
    <property type="match status" value="1"/>
</dbReference>
<dbReference type="PANTHER" id="PTHR36174">
    <property type="entry name" value="LIPID II:GLYCINE GLYCYLTRANSFERASE"/>
    <property type="match status" value="1"/>
</dbReference>
<feature type="region of interest" description="Disordered" evidence="1">
    <location>
        <begin position="286"/>
        <end position="335"/>
    </location>
</feature>
<evidence type="ECO:0000313" key="4">
    <source>
        <dbReference type="Proteomes" id="UP000201613"/>
    </source>
</evidence>
<organism evidence="3 4">
    <name type="scientific">Flavimaricola marinus</name>
    <dbReference type="NCBI Taxonomy" id="1819565"/>
    <lineage>
        <taxon>Bacteria</taxon>
        <taxon>Pseudomonadati</taxon>
        <taxon>Pseudomonadota</taxon>
        <taxon>Alphaproteobacteria</taxon>
        <taxon>Rhodobacterales</taxon>
        <taxon>Paracoccaceae</taxon>
        <taxon>Flavimaricola</taxon>
    </lineage>
</organism>
<evidence type="ECO:0000259" key="2">
    <source>
        <dbReference type="Pfam" id="PF13480"/>
    </source>
</evidence>
<dbReference type="InterPro" id="IPR016181">
    <property type="entry name" value="Acyl_CoA_acyltransferase"/>
</dbReference>
<dbReference type="InterPro" id="IPR038740">
    <property type="entry name" value="BioF2-like_GNAT_dom"/>
</dbReference>
<sequence length="335" mass="36317">MLPLQQHPLYGKAVGLMGRHSEIVPLCANGADLGEAQIVWRDMGPLGIQGLLPRGPQFEAGTPDQQAEALRSLSGHGLRMIEAEAPHPALRAAGYVQVLTPAHMAELPLDGTKADRRARAHPKWRASLRKAEAAGLKLRTQPYRGQPGHWLLDREAAARKTKGYHGLPAVLPLALGQADPNALRMFWAEKAGEPVAGMLFVRHGQVATYLTGWTGQDGRNCCAHHLLMMTAADWLAARGHRRLDMGQVDTRAASGLARFKIGSGAAVRALGGSWLRLPFCGRPRKVHTGKAMSKPLNPLDTPFSSLAAHDKNDPRTLRKPRPADDRAAANDRSRS</sequence>